<dbReference type="EMBL" id="LOPU01000011">
    <property type="protein sequence ID" value="KTG11220.1"/>
    <property type="molecule type" value="Genomic_DNA"/>
</dbReference>
<evidence type="ECO:0000313" key="1">
    <source>
        <dbReference type="EMBL" id="KTG11220.1"/>
    </source>
</evidence>
<sequence>MTRQVEATIDIDAPPEQVWDALVGFEEYGAWNPLVRRIRGRPEVGGRLNVLLTQRRMPPVFTRPVVSAVVPERELRWTTEPPIPGVIDAEHAFRLDPKGERTRFTQREWFRGALADVVVDRLGDRLVDGFDEMNRALKRYVEGRQTVEIAVSEGDHRNR</sequence>
<reference evidence="1 2" key="1">
    <citation type="submission" date="2015-12" db="EMBL/GenBank/DDBJ databases">
        <title>Haloprofundus marisrubri gen. nov., sp. nov., an extremely halophilic archaeon isolated from the Discovery deep brine-seawater interface in the Red Sea.</title>
        <authorList>
            <person name="Zhang G."/>
            <person name="Stingl U."/>
            <person name="Rashid M."/>
        </authorList>
    </citation>
    <scope>NUCLEOTIDE SEQUENCE [LARGE SCALE GENOMIC DNA]</scope>
    <source>
        <strain evidence="1 2">SB9</strain>
    </source>
</reference>
<organism evidence="1 2">
    <name type="scientific">Haloprofundus marisrubri</name>
    <dbReference type="NCBI Taxonomy" id="1514971"/>
    <lineage>
        <taxon>Archaea</taxon>
        <taxon>Methanobacteriati</taxon>
        <taxon>Methanobacteriota</taxon>
        <taxon>Stenosarchaea group</taxon>
        <taxon>Halobacteria</taxon>
        <taxon>Halobacteriales</taxon>
        <taxon>Haloferacaceae</taxon>
        <taxon>Haloprofundus</taxon>
    </lineage>
</organism>
<gene>
    <name evidence="1" type="ORF">AUR64_04640</name>
</gene>
<proteinExistence type="predicted"/>
<dbReference type="PANTHER" id="PTHR36166">
    <property type="entry name" value="CHROMOSOME 9, WHOLE GENOME SHOTGUN SEQUENCE"/>
    <property type="match status" value="1"/>
</dbReference>
<comment type="caution">
    <text evidence="1">The sequence shown here is derived from an EMBL/GenBank/DDBJ whole genome shotgun (WGS) entry which is preliminary data.</text>
</comment>
<keyword evidence="2" id="KW-1185">Reference proteome</keyword>
<dbReference type="RefSeq" id="WP_058580282.1">
    <property type="nucleotide sequence ID" value="NZ_LOPU01000011.1"/>
</dbReference>
<dbReference type="AlphaFoldDB" id="A0A0W1RCT7"/>
<evidence type="ECO:0000313" key="2">
    <source>
        <dbReference type="Proteomes" id="UP000054387"/>
    </source>
</evidence>
<dbReference type="Pfam" id="PF10604">
    <property type="entry name" value="Polyketide_cyc2"/>
    <property type="match status" value="1"/>
</dbReference>
<name>A0A0W1RCT7_9EURY</name>
<dbReference type="InterPro" id="IPR023393">
    <property type="entry name" value="START-like_dom_sf"/>
</dbReference>
<dbReference type="Gene3D" id="3.30.530.20">
    <property type="match status" value="1"/>
</dbReference>
<dbReference type="STRING" id="1514971.AUR64_04640"/>
<evidence type="ECO:0008006" key="3">
    <source>
        <dbReference type="Google" id="ProtNLM"/>
    </source>
</evidence>
<protein>
    <recommendedName>
        <fullName evidence="3">Polyketide cyclase</fullName>
    </recommendedName>
</protein>
<dbReference type="PANTHER" id="PTHR36166:SF1">
    <property type="entry name" value="SRPBCC DOMAIN-CONTAINING PROTEIN"/>
    <property type="match status" value="1"/>
</dbReference>
<dbReference type="OrthoDB" id="66844at2157"/>
<dbReference type="Proteomes" id="UP000054387">
    <property type="component" value="Unassembled WGS sequence"/>
</dbReference>
<dbReference type="SUPFAM" id="SSF55961">
    <property type="entry name" value="Bet v1-like"/>
    <property type="match status" value="1"/>
</dbReference>
<dbReference type="InterPro" id="IPR019587">
    <property type="entry name" value="Polyketide_cyclase/dehydratase"/>
</dbReference>
<dbReference type="CDD" id="cd07822">
    <property type="entry name" value="SRPBCC_4"/>
    <property type="match status" value="1"/>
</dbReference>
<accession>A0A0W1RCT7</accession>